<keyword evidence="8 9" id="KW-0234">DNA repair</keyword>
<dbReference type="PROSITE" id="PS00729">
    <property type="entry name" value="AP_NUCLEASE_F2_1"/>
    <property type="match status" value="1"/>
</dbReference>
<evidence type="ECO:0000256" key="3">
    <source>
        <dbReference type="ARBA" id="ARBA00022723"/>
    </source>
</evidence>
<dbReference type="GO" id="GO:0008833">
    <property type="term" value="F:deoxyribonuclease IV (phage-T4-induced) activity"/>
    <property type="evidence" value="ECO:0007669"/>
    <property type="project" value="UniProtKB-UniRule"/>
</dbReference>
<gene>
    <name evidence="9" type="primary">nfo</name>
    <name evidence="11" type="ORF">DENIS_4433</name>
</gene>
<keyword evidence="2 9" id="KW-0540">Nuclease</keyword>
<evidence type="ECO:0000259" key="10">
    <source>
        <dbReference type="Pfam" id="PF01261"/>
    </source>
</evidence>
<dbReference type="PANTHER" id="PTHR21445">
    <property type="entry name" value="ENDONUCLEASE IV ENDODEOXYRIBONUCLEASE IV"/>
    <property type="match status" value="1"/>
</dbReference>
<feature type="binding site" evidence="9">
    <location>
        <position position="185"/>
    </location>
    <ligand>
        <name>Zn(2+)</name>
        <dbReference type="ChEBI" id="CHEBI:29105"/>
        <label>3</label>
    </ligand>
</feature>
<comment type="function">
    <text evidence="9">Endonuclease IV plays a role in DNA repair. It cleaves phosphodiester bonds at apurinic or apyrimidinic (AP) sites, generating a 3'-hydroxyl group and a 5'-terminal sugar phosphate.</text>
</comment>
<protein>
    <recommendedName>
        <fullName evidence="9">Probable endonuclease 4</fullName>
        <ecNumber evidence="9">3.1.21.2</ecNumber>
    </recommendedName>
    <alternativeName>
        <fullName evidence="9">Endodeoxyribonuclease IV</fullName>
    </alternativeName>
    <alternativeName>
        <fullName evidence="9">Endonuclease IV</fullName>
    </alternativeName>
</protein>
<dbReference type="CDD" id="cd00019">
    <property type="entry name" value="AP2Ec"/>
    <property type="match status" value="1"/>
</dbReference>
<dbReference type="PROSITE" id="PS00730">
    <property type="entry name" value="AP_NUCLEASE_F2_2"/>
    <property type="match status" value="1"/>
</dbReference>
<keyword evidence="3 9" id="KW-0479">Metal-binding</keyword>
<dbReference type="HAMAP" id="MF_00152">
    <property type="entry name" value="Nfo"/>
    <property type="match status" value="1"/>
</dbReference>
<evidence type="ECO:0000256" key="7">
    <source>
        <dbReference type="ARBA" id="ARBA00022833"/>
    </source>
</evidence>
<dbReference type="EMBL" id="BEXT01000001">
    <property type="protein sequence ID" value="GBC63439.1"/>
    <property type="molecule type" value="Genomic_DNA"/>
</dbReference>
<feature type="binding site" evidence="9">
    <location>
        <position position="234"/>
    </location>
    <ligand>
        <name>Zn(2+)</name>
        <dbReference type="ChEBI" id="CHEBI:29105"/>
        <label>3</label>
    </ligand>
</feature>
<dbReference type="GO" id="GO:0008270">
    <property type="term" value="F:zinc ion binding"/>
    <property type="evidence" value="ECO:0007669"/>
    <property type="project" value="UniProtKB-UniRule"/>
</dbReference>
<evidence type="ECO:0000256" key="5">
    <source>
        <dbReference type="ARBA" id="ARBA00022763"/>
    </source>
</evidence>
<dbReference type="InterPro" id="IPR036237">
    <property type="entry name" value="Xyl_isomerase-like_sf"/>
</dbReference>
<dbReference type="GO" id="GO:0008081">
    <property type="term" value="F:phosphoric diester hydrolase activity"/>
    <property type="evidence" value="ECO:0007669"/>
    <property type="project" value="TreeGrafter"/>
</dbReference>
<dbReference type="PANTHER" id="PTHR21445:SF0">
    <property type="entry name" value="APURINIC-APYRIMIDINIC ENDONUCLEASE"/>
    <property type="match status" value="1"/>
</dbReference>
<dbReference type="PROSITE" id="PS51432">
    <property type="entry name" value="AP_NUCLEASE_F2_4"/>
    <property type="match status" value="1"/>
</dbReference>
<keyword evidence="5 9" id="KW-0227">DNA damage</keyword>
<feature type="binding site" evidence="9">
    <location>
        <position position="232"/>
    </location>
    <ligand>
        <name>Zn(2+)</name>
        <dbReference type="ChEBI" id="CHEBI:29105"/>
        <label>3</label>
    </ligand>
</feature>
<name>A0A401G2H5_9BACT</name>
<keyword evidence="6 9" id="KW-0378">Hydrolase</keyword>
<dbReference type="SMART" id="SM00518">
    <property type="entry name" value="AP2Ec"/>
    <property type="match status" value="1"/>
</dbReference>
<dbReference type="EC" id="3.1.21.2" evidence="9"/>
<evidence type="ECO:0000256" key="2">
    <source>
        <dbReference type="ARBA" id="ARBA00022722"/>
    </source>
</evidence>
<keyword evidence="4 9" id="KW-0255">Endonuclease</keyword>
<dbReference type="InterPro" id="IPR013022">
    <property type="entry name" value="Xyl_isomerase-like_TIM-brl"/>
</dbReference>
<sequence length="286" mass="30855">MPENKLLIGAHFSISGGLHNALYTARDYGCTALQIFTKNARTWKENTLSAGAIARFEAARRETGITAIASHASYLINLATPEPEKREMACHALTQELIRSSALAIPWVILHPGAHMGKGEDAGMARIADAVRAIFDAVPGVSPRLLLETTAGQGSGIGHTFDQLAALLEKIDAPDRTGICLDTCHIFAAGYDIRTAAVYGETMSRFDAVIGLEHLRVIHLNDSKKPLGAKVDRHAHIGDGEIGLTGFACLMNDPRLAHALKIIETPKEKGADWDAVNLARLRDLVR</sequence>
<evidence type="ECO:0000313" key="12">
    <source>
        <dbReference type="Proteomes" id="UP000288096"/>
    </source>
</evidence>
<dbReference type="RefSeq" id="WP_124330500.1">
    <property type="nucleotide sequence ID" value="NZ_BEXT01000001.1"/>
</dbReference>
<dbReference type="NCBIfam" id="TIGR00587">
    <property type="entry name" value="nfo"/>
    <property type="match status" value="1"/>
</dbReference>
<comment type="caution">
    <text evidence="11">The sequence shown here is derived from an EMBL/GenBank/DDBJ whole genome shotgun (WGS) entry which is preliminary data.</text>
</comment>
<dbReference type="FunFam" id="3.20.20.150:FF:000001">
    <property type="entry name" value="Probable endonuclease 4"/>
    <property type="match status" value="1"/>
</dbReference>
<evidence type="ECO:0000256" key="1">
    <source>
        <dbReference type="ARBA" id="ARBA00005340"/>
    </source>
</evidence>
<reference evidence="12" key="1">
    <citation type="submission" date="2017-11" db="EMBL/GenBank/DDBJ databases">
        <authorList>
            <person name="Watanabe M."/>
            <person name="Kojima H."/>
        </authorList>
    </citation>
    <scope>NUCLEOTIDE SEQUENCE [LARGE SCALE GENOMIC DNA]</scope>
    <source>
        <strain evidence="12">Tokyo 01</strain>
    </source>
</reference>
<reference evidence="12" key="2">
    <citation type="submission" date="2019-01" db="EMBL/GenBank/DDBJ databases">
        <title>Genome sequence of Desulfonema ishimotonii strain Tokyo 01.</title>
        <authorList>
            <person name="Fukui M."/>
        </authorList>
    </citation>
    <scope>NUCLEOTIDE SEQUENCE [LARGE SCALE GENOMIC DNA]</scope>
    <source>
        <strain evidence="12">Tokyo 01</strain>
    </source>
</reference>
<dbReference type="AlphaFoldDB" id="A0A401G2H5"/>
<feature type="binding site" evidence="9">
    <location>
        <position position="148"/>
    </location>
    <ligand>
        <name>Zn(2+)</name>
        <dbReference type="ChEBI" id="CHEBI:29105"/>
        <label>1</label>
    </ligand>
</feature>
<feature type="binding site" evidence="9">
    <location>
        <position position="148"/>
    </location>
    <ligand>
        <name>Zn(2+)</name>
        <dbReference type="ChEBI" id="CHEBI:29105"/>
        <label>2</label>
    </ligand>
</feature>
<keyword evidence="12" id="KW-1185">Reference proteome</keyword>
<dbReference type="GO" id="GO:0003906">
    <property type="term" value="F:DNA-(apurinic or apyrimidinic site) endonuclease activity"/>
    <property type="evidence" value="ECO:0007669"/>
    <property type="project" value="TreeGrafter"/>
</dbReference>
<proteinExistence type="inferred from homology"/>
<dbReference type="SUPFAM" id="SSF51658">
    <property type="entry name" value="Xylose isomerase-like"/>
    <property type="match status" value="1"/>
</dbReference>
<comment type="cofactor">
    <cofactor evidence="9">
        <name>Zn(2+)</name>
        <dbReference type="ChEBI" id="CHEBI:29105"/>
    </cofactor>
    <text evidence="9">Binds 3 Zn(2+) ions.</text>
</comment>
<dbReference type="Gene3D" id="3.20.20.150">
    <property type="entry name" value="Divalent-metal-dependent TIM barrel enzymes"/>
    <property type="match status" value="1"/>
</dbReference>
<evidence type="ECO:0000313" key="11">
    <source>
        <dbReference type="EMBL" id="GBC63439.1"/>
    </source>
</evidence>
<comment type="catalytic activity">
    <reaction evidence="9">
        <text>Endonucleolytic cleavage to 5'-phosphooligonucleotide end-products.</text>
        <dbReference type="EC" id="3.1.21.2"/>
    </reaction>
</comment>
<dbReference type="OrthoDB" id="9805666at2"/>
<comment type="similarity">
    <text evidence="1 9">Belongs to the AP endonuclease 2 family.</text>
</comment>
<feature type="binding site" evidence="9">
    <location>
        <position position="71"/>
    </location>
    <ligand>
        <name>Zn(2+)</name>
        <dbReference type="ChEBI" id="CHEBI:29105"/>
        <label>1</label>
    </ligand>
</feature>
<dbReference type="GO" id="GO:0006284">
    <property type="term" value="P:base-excision repair"/>
    <property type="evidence" value="ECO:0007669"/>
    <property type="project" value="TreeGrafter"/>
</dbReference>
<dbReference type="InterPro" id="IPR018246">
    <property type="entry name" value="AP_endonuc_F2_Zn_BS"/>
</dbReference>
<feature type="domain" description="Xylose isomerase-like TIM barrel" evidence="10">
    <location>
        <begin position="24"/>
        <end position="269"/>
    </location>
</feature>
<dbReference type="Proteomes" id="UP000288096">
    <property type="component" value="Unassembled WGS sequence"/>
</dbReference>
<dbReference type="PROSITE" id="PS00731">
    <property type="entry name" value="AP_NUCLEASE_F2_3"/>
    <property type="match status" value="1"/>
</dbReference>
<organism evidence="11 12">
    <name type="scientific">Desulfonema ishimotonii</name>
    <dbReference type="NCBI Taxonomy" id="45657"/>
    <lineage>
        <taxon>Bacteria</taxon>
        <taxon>Pseudomonadati</taxon>
        <taxon>Thermodesulfobacteriota</taxon>
        <taxon>Desulfobacteria</taxon>
        <taxon>Desulfobacterales</taxon>
        <taxon>Desulfococcaceae</taxon>
        <taxon>Desulfonema</taxon>
    </lineage>
</organism>
<evidence type="ECO:0000256" key="6">
    <source>
        <dbReference type="ARBA" id="ARBA00022801"/>
    </source>
</evidence>
<feature type="binding site" evidence="9">
    <location>
        <position position="111"/>
    </location>
    <ligand>
        <name>Zn(2+)</name>
        <dbReference type="ChEBI" id="CHEBI:29105"/>
        <label>1</label>
    </ligand>
</feature>
<feature type="binding site" evidence="9">
    <location>
        <position position="264"/>
    </location>
    <ligand>
        <name>Zn(2+)</name>
        <dbReference type="ChEBI" id="CHEBI:29105"/>
        <label>2</label>
    </ligand>
</feature>
<evidence type="ECO:0000256" key="8">
    <source>
        <dbReference type="ARBA" id="ARBA00023204"/>
    </source>
</evidence>
<evidence type="ECO:0000256" key="4">
    <source>
        <dbReference type="ARBA" id="ARBA00022759"/>
    </source>
</evidence>
<dbReference type="GO" id="GO:0003677">
    <property type="term" value="F:DNA binding"/>
    <property type="evidence" value="ECO:0007669"/>
    <property type="project" value="InterPro"/>
</dbReference>
<feature type="binding site" evidence="9">
    <location>
        <position position="182"/>
    </location>
    <ligand>
        <name>Zn(2+)</name>
        <dbReference type="ChEBI" id="CHEBI:29105"/>
        <label>2</label>
    </ligand>
</feature>
<dbReference type="InterPro" id="IPR001719">
    <property type="entry name" value="AP_endonuc_2"/>
</dbReference>
<dbReference type="Pfam" id="PF01261">
    <property type="entry name" value="AP_endonuc_2"/>
    <property type="match status" value="1"/>
</dbReference>
<feature type="binding site" evidence="9">
    <location>
        <position position="219"/>
    </location>
    <ligand>
        <name>Zn(2+)</name>
        <dbReference type="ChEBI" id="CHEBI:29105"/>
        <label>2</label>
    </ligand>
</feature>
<keyword evidence="7 9" id="KW-0862">Zinc</keyword>
<evidence type="ECO:0000256" key="9">
    <source>
        <dbReference type="HAMAP-Rule" id="MF_00152"/>
    </source>
</evidence>
<accession>A0A401G2H5</accession>